<dbReference type="InterPro" id="IPR002575">
    <property type="entry name" value="Aminoglycoside_PTrfase"/>
</dbReference>
<dbReference type="SUPFAM" id="SSF56112">
    <property type="entry name" value="Protein kinase-like (PK-like)"/>
    <property type="match status" value="1"/>
</dbReference>
<gene>
    <name evidence="2" type="ORF">E1218_20085</name>
</gene>
<dbReference type="InterPro" id="IPR011009">
    <property type="entry name" value="Kinase-like_dom_sf"/>
</dbReference>
<dbReference type="RefSeq" id="WP_132322379.1">
    <property type="nucleotide sequence ID" value="NZ_SMKR01000086.1"/>
</dbReference>
<evidence type="ECO:0000313" key="3">
    <source>
        <dbReference type="Proteomes" id="UP000295172"/>
    </source>
</evidence>
<feature type="domain" description="Aminoglycoside phosphotransferase" evidence="1">
    <location>
        <begin position="17"/>
        <end position="70"/>
    </location>
</feature>
<name>A0A4R4WVX4_9ACTN</name>
<organism evidence="2 3">
    <name type="scientific">Kribbella turkmenica</name>
    <dbReference type="NCBI Taxonomy" id="2530375"/>
    <lineage>
        <taxon>Bacteria</taxon>
        <taxon>Bacillati</taxon>
        <taxon>Actinomycetota</taxon>
        <taxon>Actinomycetes</taxon>
        <taxon>Propionibacteriales</taxon>
        <taxon>Kribbellaceae</taxon>
        <taxon>Kribbella</taxon>
    </lineage>
</organism>
<dbReference type="EMBL" id="SMKR01000086">
    <property type="protein sequence ID" value="TDD21953.1"/>
    <property type="molecule type" value="Genomic_DNA"/>
</dbReference>
<comment type="caution">
    <text evidence="2">The sequence shown here is derived from an EMBL/GenBank/DDBJ whole genome shotgun (WGS) entry which is preliminary data.</text>
</comment>
<evidence type="ECO:0000313" key="2">
    <source>
        <dbReference type="EMBL" id="TDD21953.1"/>
    </source>
</evidence>
<dbReference type="Proteomes" id="UP000295172">
    <property type="component" value="Unassembled WGS sequence"/>
</dbReference>
<sequence>MPVDDGWRHQEYAVPVVTDCIGHHDLAPWNFVFTGTEVTGIIDWDTAGPSNRAWDLAYAAHQFVPFHPTEDLPLWGRPTPPDRATRLRQFCSAYGAGVTPADLVDLAVLRLLAVAAEMSQQIRAGNRAYAVQAEEDHPAGYRKAAAWILARRACLLD</sequence>
<dbReference type="Gene3D" id="3.90.1200.10">
    <property type="match status" value="1"/>
</dbReference>
<dbReference type="OrthoDB" id="236897at2"/>
<proteinExistence type="predicted"/>
<keyword evidence="3" id="KW-1185">Reference proteome</keyword>
<protein>
    <recommendedName>
        <fullName evidence="1">Aminoglycoside phosphotransferase domain-containing protein</fullName>
    </recommendedName>
</protein>
<dbReference type="Pfam" id="PF01636">
    <property type="entry name" value="APH"/>
    <property type="match status" value="1"/>
</dbReference>
<reference evidence="2 3" key="1">
    <citation type="submission" date="2019-02" db="EMBL/GenBank/DDBJ databases">
        <title>Draft genome sequences of novel Actinobacteria.</title>
        <authorList>
            <person name="Sahin N."/>
            <person name="Ay H."/>
            <person name="Saygin H."/>
        </authorList>
    </citation>
    <scope>NUCLEOTIDE SEQUENCE [LARGE SCALE GENOMIC DNA]</scope>
    <source>
        <strain evidence="2 3">16K104</strain>
    </source>
</reference>
<dbReference type="AlphaFoldDB" id="A0A4R4WVX4"/>
<accession>A0A4R4WVX4</accession>
<evidence type="ECO:0000259" key="1">
    <source>
        <dbReference type="Pfam" id="PF01636"/>
    </source>
</evidence>